<comment type="caution">
    <text evidence="2">The sequence shown here is derived from an EMBL/GenBank/DDBJ whole genome shotgun (WGS) entry which is preliminary data.</text>
</comment>
<feature type="transmembrane region" description="Helical" evidence="1">
    <location>
        <begin position="35"/>
        <end position="59"/>
    </location>
</feature>
<evidence type="ECO:0000256" key="1">
    <source>
        <dbReference type="SAM" id="Phobius"/>
    </source>
</evidence>
<keyword evidence="1" id="KW-0812">Transmembrane</keyword>
<keyword evidence="1" id="KW-0472">Membrane</keyword>
<dbReference type="AlphaFoldDB" id="A0A849VL04"/>
<evidence type="ECO:0000313" key="3">
    <source>
        <dbReference type="Proteomes" id="UP000550508"/>
    </source>
</evidence>
<organism evidence="2 3">
    <name type="scientific">Phyllobacterium pellucidum</name>
    <dbReference type="NCBI Taxonomy" id="2740464"/>
    <lineage>
        <taxon>Bacteria</taxon>
        <taxon>Pseudomonadati</taxon>
        <taxon>Pseudomonadota</taxon>
        <taxon>Alphaproteobacteria</taxon>
        <taxon>Hyphomicrobiales</taxon>
        <taxon>Phyllobacteriaceae</taxon>
        <taxon>Phyllobacterium</taxon>
    </lineage>
</organism>
<keyword evidence="1" id="KW-1133">Transmembrane helix</keyword>
<keyword evidence="3" id="KW-1185">Reference proteome</keyword>
<dbReference type="EMBL" id="JABUMX010000001">
    <property type="protein sequence ID" value="NTS29976.1"/>
    <property type="molecule type" value="Genomic_DNA"/>
</dbReference>
<dbReference type="Proteomes" id="UP000550508">
    <property type="component" value="Unassembled WGS sequence"/>
</dbReference>
<dbReference type="RefSeq" id="WP_091918987.1">
    <property type="nucleotide sequence ID" value="NZ_CP088292.1"/>
</dbReference>
<reference evidence="2 3" key="1">
    <citation type="submission" date="2020-05" db="EMBL/GenBank/DDBJ databases">
        <authorList>
            <person name="Kim M.K."/>
        </authorList>
    </citation>
    <scope>NUCLEOTIDE SEQUENCE [LARGE SCALE GENOMIC DNA]</scope>
    <source>
        <strain evidence="2 3">BT25</strain>
    </source>
</reference>
<sequence>MPFIALKKRAKTPAANIPATFDDNTRCFDGEFKAYLYWPLAVVLIAIAATSYIAGMYYAS</sequence>
<name>A0A849VL04_9HYPH</name>
<protein>
    <submittedName>
        <fullName evidence="2">Uncharacterized protein</fullName>
    </submittedName>
</protein>
<gene>
    <name evidence="2" type="ORF">HQ945_01800</name>
</gene>
<proteinExistence type="predicted"/>
<evidence type="ECO:0000313" key="2">
    <source>
        <dbReference type="EMBL" id="NTS29976.1"/>
    </source>
</evidence>
<accession>A0A849VL04</accession>